<feature type="domain" description="Helicase C-terminal" evidence="9">
    <location>
        <begin position="231"/>
        <end position="382"/>
    </location>
</feature>
<feature type="short sequence motif" description="Q motif" evidence="6">
    <location>
        <begin position="1"/>
        <end position="29"/>
    </location>
</feature>
<dbReference type="InterPro" id="IPR001650">
    <property type="entry name" value="Helicase_C-like"/>
</dbReference>
<dbReference type="PANTHER" id="PTHR47959">
    <property type="entry name" value="ATP-DEPENDENT RNA HELICASE RHLE-RELATED"/>
    <property type="match status" value="1"/>
</dbReference>
<dbReference type="Gene3D" id="3.40.50.300">
    <property type="entry name" value="P-loop containing nucleotide triphosphate hydrolases"/>
    <property type="match status" value="2"/>
</dbReference>
<accession>A0A246GJB8</accession>
<dbReference type="RefSeq" id="WP_088391870.1">
    <property type="nucleotide sequence ID" value="NZ_MTCZ01000039.1"/>
</dbReference>
<dbReference type="SMART" id="SM00490">
    <property type="entry name" value="HELICc"/>
    <property type="match status" value="1"/>
</dbReference>
<comment type="similarity">
    <text evidence="5">Belongs to the DEAD box helicase family.</text>
</comment>
<organism evidence="11 12">
    <name type="scientific">Flavobacterium davisii</name>
    <dbReference type="NCBI Taxonomy" id="2906077"/>
    <lineage>
        <taxon>Bacteria</taxon>
        <taxon>Pseudomonadati</taxon>
        <taxon>Bacteroidota</taxon>
        <taxon>Flavobacteriia</taxon>
        <taxon>Flavobacteriales</taxon>
        <taxon>Flavobacteriaceae</taxon>
        <taxon>Flavobacterium</taxon>
    </lineage>
</organism>
<dbReference type="GO" id="GO:0016787">
    <property type="term" value="F:hydrolase activity"/>
    <property type="evidence" value="ECO:0007669"/>
    <property type="project" value="UniProtKB-KW"/>
</dbReference>
<keyword evidence="1" id="KW-0547">Nucleotide-binding</keyword>
<evidence type="ECO:0000313" key="12">
    <source>
        <dbReference type="Proteomes" id="UP000197768"/>
    </source>
</evidence>
<evidence type="ECO:0000256" key="2">
    <source>
        <dbReference type="ARBA" id="ARBA00022801"/>
    </source>
</evidence>
<dbReference type="CDD" id="cd18787">
    <property type="entry name" value="SF2_C_DEAD"/>
    <property type="match status" value="1"/>
</dbReference>
<dbReference type="InterPro" id="IPR027417">
    <property type="entry name" value="P-loop_NTPase"/>
</dbReference>
<feature type="domain" description="DEAD-box RNA helicase Q" evidence="10">
    <location>
        <begin position="1"/>
        <end position="29"/>
    </location>
</feature>
<feature type="domain" description="Helicase ATP-binding" evidence="8">
    <location>
        <begin position="32"/>
        <end position="208"/>
    </location>
</feature>
<evidence type="ECO:0000256" key="5">
    <source>
        <dbReference type="ARBA" id="ARBA00038437"/>
    </source>
</evidence>
<sequence length="427" mass="48484">MTFEQFSFHRNIVESIKEATYTNPTEIQEKAIPIILEGEDLVGCAQTGTGKTAAFAIPILNYLIPIVGSIKKRKYIRTVVLAPTRELALQIEESFNKYGKYTNCTTLTIYGGVPQTTQVEKLKEGIDILIATPGRFLDLNKQGVIDINHLHHLVIDEADLMLDMGFINDVRKITKIAPQNRQTLLFSATMPIEIREIAEEFLKKSKYVEVKSTINNSQNIVQSIYFVEKTDKKQLLVRVIKQEKLVNTIIFVRTKQGAENLVEFLQKNQLNCDALHGDKSQNARQKVLENFKNKTIDFLIATDVASRGIDIDQLPVVINYDLPNIPETYIHRIGRTGRAGHSGIAISFCGKDEEIYWKDIIRLLKNKVTTVDNHPFPWKSSNNNGKKRNPSSNNQMATSVSSNSSKQRSGKKSRKSDNSKKNKKRWY</sequence>
<dbReference type="InterPro" id="IPR050079">
    <property type="entry name" value="DEAD_box_RNA_helicase"/>
</dbReference>
<feature type="compositionally biased region" description="Polar residues" evidence="7">
    <location>
        <begin position="379"/>
        <end position="398"/>
    </location>
</feature>
<evidence type="ECO:0000256" key="6">
    <source>
        <dbReference type="PROSITE-ProRule" id="PRU00552"/>
    </source>
</evidence>
<evidence type="ECO:0000256" key="7">
    <source>
        <dbReference type="SAM" id="MobiDB-lite"/>
    </source>
</evidence>
<evidence type="ECO:0000259" key="9">
    <source>
        <dbReference type="PROSITE" id="PS51194"/>
    </source>
</evidence>
<name>A0A246GJB8_9FLAO</name>
<dbReference type="SMART" id="SM00487">
    <property type="entry name" value="DEXDc"/>
    <property type="match status" value="1"/>
</dbReference>
<dbReference type="PROSITE" id="PS51195">
    <property type="entry name" value="Q_MOTIF"/>
    <property type="match status" value="1"/>
</dbReference>
<dbReference type="InterPro" id="IPR014014">
    <property type="entry name" value="RNA_helicase_DEAD_Q_motif"/>
</dbReference>
<dbReference type="PANTHER" id="PTHR47959:SF13">
    <property type="entry name" value="ATP-DEPENDENT RNA HELICASE RHLE"/>
    <property type="match status" value="1"/>
</dbReference>
<evidence type="ECO:0000313" key="11">
    <source>
        <dbReference type="EMBL" id="OWP84379.1"/>
    </source>
</evidence>
<proteinExistence type="inferred from homology"/>
<gene>
    <name evidence="11" type="ORF">BWK59_05625</name>
</gene>
<dbReference type="Pfam" id="PF00270">
    <property type="entry name" value="DEAD"/>
    <property type="match status" value="1"/>
</dbReference>
<dbReference type="GO" id="GO:0003676">
    <property type="term" value="F:nucleic acid binding"/>
    <property type="evidence" value="ECO:0007669"/>
    <property type="project" value="InterPro"/>
</dbReference>
<dbReference type="InterPro" id="IPR014001">
    <property type="entry name" value="Helicase_ATP-bd"/>
</dbReference>
<dbReference type="GO" id="GO:0005829">
    <property type="term" value="C:cytosol"/>
    <property type="evidence" value="ECO:0007669"/>
    <property type="project" value="TreeGrafter"/>
</dbReference>
<dbReference type="InterPro" id="IPR011545">
    <property type="entry name" value="DEAD/DEAH_box_helicase_dom"/>
</dbReference>
<evidence type="ECO:0000259" key="10">
    <source>
        <dbReference type="PROSITE" id="PS51195"/>
    </source>
</evidence>
<evidence type="ECO:0000256" key="1">
    <source>
        <dbReference type="ARBA" id="ARBA00022741"/>
    </source>
</evidence>
<reference evidence="11 12" key="1">
    <citation type="journal article" date="2017" name="Infect. Genet. Evol.">
        <title>Comparative genome analysis of fish pathogen Flavobacterium columnare reveals extensive sequence diversity within the species.</title>
        <authorList>
            <person name="Kayansamruaj P."/>
            <person name="Dong H.T."/>
            <person name="Hirono I."/>
            <person name="Kondo H."/>
            <person name="Senapin S."/>
            <person name="Rodkhum C."/>
        </authorList>
    </citation>
    <scope>NUCLEOTIDE SEQUENCE [LARGE SCALE GENOMIC DNA]</scope>
    <source>
        <strain evidence="11 12">1215</strain>
    </source>
</reference>
<evidence type="ECO:0000259" key="8">
    <source>
        <dbReference type="PROSITE" id="PS51192"/>
    </source>
</evidence>
<keyword evidence="3 11" id="KW-0347">Helicase</keyword>
<dbReference type="PROSITE" id="PS51194">
    <property type="entry name" value="HELICASE_CTER"/>
    <property type="match status" value="1"/>
</dbReference>
<dbReference type="SUPFAM" id="SSF52540">
    <property type="entry name" value="P-loop containing nucleoside triphosphate hydrolases"/>
    <property type="match status" value="1"/>
</dbReference>
<dbReference type="CDD" id="cd00268">
    <property type="entry name" value="DEADc"/>
    <property type="match status" value="1"/>
</dbReference>
<dbReference type="InterPro" id="IPR044742">
    <property type="entry name" value="DEAD/DEAH_RhlB"/>
</dbReference>
<feature type="region of interest" description="Disordered" evidence="7">
    <location>
        <begin position="372"/>
        <end position="427"/>
    </location>
</feature>
<dbReference type="PROSITE" id="PS51192">
    <property type="entry name" value="HELICASE_ATP_BIND_1"/>
    <property type="match status" value="1"/>
</dbReference>
<dbReference type="GO" id="GO:0005524">
    <property type="term" value="F:ATP binding"/>
    <property type="evidence" value="ECO:0007669"/>
    <property type="project" value="UniProtKB-KW"/>
</dbReference>
<dbReference type="EMBL" id="MTCZ01000039">
    <property type="protein sequence ID" value="OWP84379.1"/>
    <property type="molecule type" value="Genomic_DNA"/>
</dbReference>
<dbReference type="AlphaFoldDB" id="A0A246GJB8"/>
<dbReference type="Pfam" id="PF00271">
    <property type="entry name" value="Helicase_C"/>
    <property type="match status" value="1"/>
</dbReference>
<keyword evidence="2" id="KW-0378">Hydrolase</keyword>
<dbReference type="Proteomes" id="UP000197768">
    <property type="component" value="Unassembled WGS sequence"/>
</dbReference>
<protein>
    <submittedName>
        <fullName evidence="11">RNA helicase</fullName>
    </submittedName>
</protein>
<dbReference type="GO" id="GO:0003724">
    <property type="term" value="F:RNA helicase activity"/>
    <property type="evidence" value="ECO:0007669"/>
    <property type="project" value="InterPro"/>
</dbReference>
<evidence type="ECO:0000256" key="3">
    <source>
        <dbReference type="ARBA" id="ARBA00022806"/>
    </source>
</evidence>
<comment type="caution">
    <text evidence="11">The sequence shown here is derived from an EMBL/GenBank/DDBJ whole genome shotgun (WGS) entry which is preliminary data.</text>
</comment>
<evidence type="ECO:0000256" key="4">
    <source>
        <dbReference type="ARBA" id="ARBA00022840"/>
    </source>
</evidence>
<keyword evidence="4" id="KW-0067">ATP-binding</keyword>